<evidence type="ECO:0000256" key="5">
    <source>
        <dbReference type="ARBA" id="ARBA00022759"/>
    </source>
</evidence>
<comment type="cofactor">
    <cofactor evidence="13">
        <name>Mg(2+)</name>
        <dbReference type="ChEBI" id="CHEBI:18420"/>
    </cofactor>
    <text evidence="13">Binds 1 Mg(2+) ion per subunit.</text>
</comment>
<keyword evidence="2 13" id="KW-0963">Cytoplasm</keyword>
<dbReference type="InterPro" id="IPR011335">
    <property type="entry name" value="Restrct_endonuc-II-like"/>
</dbReference>
<keyword evidence="16" id="KW-1185">Reference proteome</keyword>
<gene>
    <name evidence="13" type="primary">recU</name>
    <name evidence="15" type="ORF">FC89_GL002038</name>
</gene>
<dbReference type="Pfam" id="PF03838">
    <property type="entry name" value="RecU"/>
    <property type="match status" value="1"/>
</dbReference>
<evidence type="ECO:0000256" key="3">
    <source>
        <dbReference type="ARBA" id="ARBA00022722"/>
    </source>
</evidence>
<dbReference type="STRING" id="1423750.FC89_GL002038"/>
<comment type="catalytic activity">
    <reaction evidence="13">
        <text>Endonucleolytic cleavage at a junction such as a reciprocal single-stranded crossover between two homologous DNA duplexes (Holliday junction).</text>
        <dbReference type="EC" id="3.1.21.10"/>
    </reaction>
</comment>
<feature type="binding site" evidence="13">
    <location>
        <position position="115"/>
    </location>
    <ligand>
        <name>Mg(2+)</name>
        <dbReference type="ChEBI" id="CHEBI:18420"/>
    </ligand>
</feature>
<evidence type="ECO:0000256" key="11">
    <source>
        <dbReference type="ARBA" id="ARBA00023447"/>
    </source>
</evidence>
<feature type="binding site" evidence="13">
    <location>
        <position position="149"/>
    </location>
    <ligand>
        <name>Mg(2+)</name>
        <dbReference type="ChEBI" id="CHEBI:18420"/>
    </ligand>
</feature>
<evidence type="ECO:0000256" key="4">
    <source>
        <dbReference type="ARBA" id="ARBA00022723"/>
    </source>
</evidence>
<dbReference type="CDD" id="cd22354">
    <property type="entry name" value="RecU-like"/>
    <property type="match status" value="1"/>
</dbReference>
<comment type="caution">
    <text evidence="15">The sequence shown here is derived from an EMBL/GenBank/DDBJ whole genome shotgun (WGS) entry which is preliminary data.</text>
</comment>
<keyword evidence="9 13" id="KW-0233">DNA recombination</keyword>
<evidence type="ECO:0000256" key="9">
    <source>
        <dbReference type="ARBA" id="ARBA00023172"/>
    </source>
</evidence>
<dbReference type="Proteomes" id="UP000051451">
    <property type="component" value="Unassembled WGS sequence"/>
</dbReference>
<keyword evidence="3 13" id="KW-0540">Nuclease</keyword>
<dbReference type="GO" id="GO:0006281">
    <property type="term" value="P:DNA repair"/>
    <property type="evidence" value="ECO:0007669"/>
    <property type="project" value="UniProtKB-UniRule"/>
</dbReference>
<dbReference type="GO" id="GO:0008821">
    <property type="term" value="F:crossover junction DNA endonuclease activity"/>
    <property type="evidence" value="ECO:0007669"/>
    <property type="project" value="UniProtKB-EC"/>
</dbReference>
<comment type="subcellular location">
    <subcellularLocation>
        <location evidence="1 13">Cytoplasm</location>
    </subcellularLocation>
</comment>
<evidence type="ECO:0000256" key="6">
    <source>
        <dbReference type="ARBA" id="ARBA00022763"/>
    </source>
</evidence>
<dbReference type="HAMAP" id="MF_00130">
    <property type="entry name" value="RecU"/>
    <property type="match status" value="1"/>
</dbReference>
<evidence type="ECO:0000256" key="12">
    <source>
        <dbReference type="ARBA" id="ARBA00029523"/>
    </source>
</evidence>
<comment type="function">
    <text evidence="13">Endonuclease that resolves Holliday junction intermediates in genetic recombination. Cleaves mobile four-strand junctions by introducing symmetrical nicks in paired strands. Promotes annealing of linear ssDNA with homologous dsDNA. Required for DNA repair, homologous recombination and chromosome segregation.</text>
</comment>
<evidence type="ECO:0000256" key="2">
    <source>
        <dbReference type="ARBA" id="ARBA00022490"/>
    </source>
</evidence>
<dbReference type="EC" id="3.1.21.10" evidence="13 14"/>
<organism evidence="15 16">
    <name type="scientific">Liquorilactobacillus ghanensis DSM 18630</name>
    <dbReference type="NCBI Taxonomy" id="1423750"/>
    <lineage>
        <taxon>Bacteria</taxon>
        <taxon>Bacillati</taxon>
        <taxon>Bacillota</taxon>
        <taxon>Bacilli</taxon>
        <taxon>Lactobacillales</taxon>
        <taxon>Lactobacillaceae</taxon>
        <taxon>Liquorilactobacillus</taxon>
    </lineage>
</organism>
<evidence type="ECO:0000313" key="16">
    <source>
        <dbReference type="Proteomes" id="UP000051451"/>
    </source>
</evidence>
<keyword evidence="6 13" id="KW-0227">DNA damage</keyword>
<protein>
    <recommendedName>
        <fullName evidence="12 13">Holliday junction resolvase RecU</fullName>
        <ecNumber evidence="13 14">3.1.21.10</ecNumber>
    </recommendedName>
    <alternativeName>
        <fullName evidence="13">Recombination protein U homolog</fullName>
    </alternativeName>
</protein>
<keyword evidence="4 13" id="KW-0479">Metal-binding</keyword>
<dbReference type="GO" id="GO:0000287">
    <property type="term" value="F:magnesium ion binding"/>
    <property type="evidence" value="ECO:0007669"/>
    <property type="project" value="UniProtKB-UniRule"/>
</dbReference>
<dbReference type="PATRIC" id="fig|1423750.3.peg.2079"/>
<dbReference type="GO" id="GO:0003676">
    <property type="term" value="F:nucleic acid binding"/>
    <property type="evidence" value="ECO:0007669"/>
    <property type="project" value="InterPro"/>
</dbReference>
<evidence type="ECO:0000256" key="13">
    <source>
        <dbReference type="HAMAP-Rule" id="MF_00130"/>
    </source>
</evidence>
<dbReference type="InterPro" id="IPR004612">
    <property type="entry name" value="Resolv_RecU"/>
</dbReference>
<comment type="similarity">
    <text evidence="11 13">Belongs to the RecU family.</text>
</comment>
<evidence type="ECO:0000256" key="7">
    <source>
        <dbReference type="ARBA" id="ARBA00022801"/>
    </source>
</evidence>
<keyword evidence="10 13" id="KW-0234">DNA repair</keyword>
<accession>A0A0R1VXZ0</accession>
<dbReference type="GO" id="GO:0007059">
    <property type="term" value="P:chromosome segregation"/>
    <property type="evidence" value="ECO:0007669"/>
    <property type="project" value="UniProtKB-UniRule"/>
</dbReference>
<evidence type="ECO:0000256" key="1">
    <source>
        <dbReference type="ARBA" id="ARBA00004496"/>
    </source>
</evidence>
<dbReference type="NCBIfam" id="TIGR00648">
    <property type="entry name" value="recU"/>
    <property type="match status" value="1"/>
</dbReference>
<dbReference type="GO" id="GO:0006310">
    <property type="term" value="P:DNA recombination"/>
    <property type="evidence" value="ECO:0007669"/>
    <property type="project" value="UniProtKB-UniRule"/>
</dbReference>
<evidence type="ECO:0000256" key="10">
    <source>
        <dbReference type="ARBA" id="ARBA00023204"/>
    </source>
</evidence>
<name>A0A0R1VXZ0_9LACO</name>
<reference evidence="15 16" key="1">
    <citation type="journal article" date="2015" name="Genome Announc.">
        <title>Expanding the biotechnology potential of lactobacilli through comparative genomics of 213 strains and associated genera.</title>
        <authorList>
            <person name="Sun Z."/>
            <person name="Harris H.M."/>
            <person name="McCann A."/>
            <person name="Guo C."/>
            <person name="Argimon S."/>
            <person name="Zhang W."/>
            <person name="Yang X."/>
            <person name="Jeffery I.B."/>
            <person name="Cooney J.C."/>
            <person name="Kagawa T.F."/>
            <person name="Liu W."/>
            <person name="Song Y."/>
            <person name="Salvetti E."/>
            <person name="Wrobel A."/>
            <person name="Rasinkangas P."/>
            <person name="Parkhill J."/>
            <person name="Rea M.C."/>
            <person name="O'Sullivan O."/>
            <person name="Ritari J."/>
            <person name="Douillard F.P."/>
            <person name="Paul Ross R."/>
            <person name="Yang R."/>
            <person name="Briner A.E."/>
            <person name="Felis G.E."/>
            <person name="de Vos W.M."/>
            <person name="Barrangou R."/>
            <person name="Klaenhammer T.R."/>
            <person name="Caufield P.W."/>
            <person name="Cui Y."/>
            <person name="Zhang H."/>
            <person name="O'Toole P.W."/>
        </authorList>
    </citation>
    <scope>NUCLEOTIDE SEQUENCE [LARGE SCALE GENOMIC DNA]</scope>
    <source>
        <strain evidence="15 16">DSM 18630</strain>
    </source>
</reference>
<dbReference type="EMBL" id="AZGB01000003">
    <property type="protein sequence ID" value="KRM07929.1"/>
    <property type="molecule type" value="Genomic_DNA"/>
</dbReference>
<dbReference type="AlphaFoldDB" id="A0A0R1VXZ0"/>
<dbReference type="NCBIfam" id="NF002584">
    <property type="entry name" value="PRK02234.1-5"/>
    <property type="match status" value="1"/>
</dbReference>
<feature type="binding site" evidence="13">
    <location>
        <position position="130"/>
    </location>
    <ligand>
        <name>Mg(2+)</name>
        <dbReference type="ChEBI" id="CHEBI:18420"/>
    </ligand>
</feature>
<dbReference type="GO" id="GO:0005737">
    <property type="term" value="C:cytoplasm"/>
    <property type="evidence" value="ECO:0007669"/>
    <property type="project" value="UniProtKB-SubCell"/>
</dbReference>
<dbReference type="Gene3D" id="3.40.1350.10">
    <property type="match status" value="1"/>
</dbReference>
<feature type="binding site" evidence="13">
    <location>
        <position position="117"/>
    </location>
    <ligand>
        <name>Mg(2+)</name>
        <dbReference type="ChEBI" id="CHEBI:18420"/>
    </ligand>
</feature>
<feature type="site" description="Transition state stabilizer" evidence="13">
    <location>
        <position position="132"/>
    </location>
</feature>
<keyword evidence="7 13" id="KW-0378">Hydrolase</keyword>
<keyword evidence="8 13" id="KW-0460">Magnesium</keyword>
<evidence type="ECO:0000256" key="8">
    <source>
        <dbReference type="ARBA" id="ARBA00022842"/>
    </source>
</evidence>
<keyword evidence="5 13" id="KW-0255">Endonuclease</keyword>
<dbReference type="InterPro" id="IPR011856">
    <property type="entry name" value="tRNA_endonuc-like_dom_sf"/>
</dbReference>
<sequence>MWSKQRFLPTFSQVGIISQMGVNSMVIHYPNGQSYRPLTNSKYEKKPRSTKNEKIIFGNRGMSLEDELNASNEYYLKNQQAVIHKKPVPIQIVQVDYPKRSAAVIKEAYFKQASTTDYNGVYKGYYLDFEAKETRNQTSFPLNNFHSHQVKHMQACVQQGGICFTIIKFSSTQELFLLPAAVLFRYWEKRTTNRKSIPKKVISSQGFPINYEYQPLIPYLTKVDLLIEELK</sequence>
<proteinExistence type="inferred from homology"/>
<dbReference type="SUPFAM" id="SSF52980">
    <property type="entry name" value="Restriction endonuclease-like"/>
    <property type="match status" value="1"/>
</dbReference>
<evidence type="ECO:0000256" key="14">
    <source>
        <dbReference type="NCBIfam" id="TIGR00648"/>
    </source>
</evidence>
<evidence type="ECO:0000313" key="15">
    <source>
        <dbReference type="EMBL" id="KRM07929.1"/>
    </source>
</evidence>